<protein>
    <recommendedName>
        <fullName evidence="1">Peptidase C45 hydrolase domain-containing protein</fullName>
    </recommendedName>
</protein>
<dbReference type="RefSeq" id="XP_024722390.1">
    <property type="nucleotide sequence ID" value="XM_024861709.1"/>
</dbReference>
<dbReference type="InterPro" id="IPR047794">
    <property type="entry name" value="C45_proenzyme-like"/>
</dbReference>
<dbReference type="EMBL" id="KZ679009">
    <property type="protein sequence ID" value="PSS22235.1"/>
    <property type="molecule type" value="Genomic_DNA"/>
</dbReference>
<dbReference type="Pfam" id="PF03417">
    <property type="entry name" value="AAT"/>
    <property type="match status" value="1"/>
</dbReference>
<dbReference type="InParanoid" id="A0A2T3B644"/>
<gene>
    <name evidence="2" type="ORF">M430DRAFT_118533</name>
</gene>
<dbReference type="PANTHER" id="PTHR34180">
    <property type="entry name" value="PEPTIDASE C45"/>
    <property type="match status" value="1"/>
</dbReference>
<dbReference type="AlphaFoldDB" id="A0A2T3B644"/>
<name>A0A2T3B644_AMORE</name>
<evidence type="ECO:0000259" key="1">
    <source>
        <dbReference type="Pfam" id="PF03417"/>
    </source>
</evidence>
<dbReference type="PANTHER" id="PTHR34180:SF1">
    <property type="entry name" value="BETA-ALANYL-DOPAMINE_CARCININE HYDROLASE"/>
    <property type="match status" value="1"/>
</dbReference>
<dbReference type="InterPro" id="IPR047801">
    <property type="entry name" value="Peptidase_C45"/>
</dbReference>
<proteinExistence type="predicted"/>
<evidence type="ECO:0000313" key="3">
    <source>
        <dbReference type="Proteomes" id="UP000241818"/>
    </source>
</evidence>
<feature type="domain" description="Peptidase C45 hydrolase" evidence="1">
    <location>
        <begin position="119"/>
        <end position="293"/>
    </location>
</feature>
<dbReference type="GeneID" id="36569790"/>
<dbReference type="Gene3D" id="1.10.10.2120">
    <property type="match status" value="1"/>
</dbReference>
<keyword evidence="3" id="KW-1185">Reference proteome</keyword>
<dbReference type="Proteomes" id="UP000241818">
    <property type="component" value="Unassembled WGS sequence"/>
</dbReference>
<reference evidence="2 3" key="1">
    <citation type="journal article" date="2018" name="New Phytol.">
        <title>Comparative genomics and transcriptomics depict ericoid mycorrhizal fungi as versatile saprotrophs and plant mutualists.</title>
        <authorList>
            <person name="Martino E."/>
            <person name="Morin E."/>
            <person name="Grelet G.A."/>
            <person name="Kuo A."/>
            <person name="Kohler A."/>
            <person name="Daghino S."/>
            <person name="Barry K.W."/>
            <person name="Cichocki N."/>
            <person name="Clum A."/>
            <person name="Dockter R.B."/>
            <person name="Hainaut M."/>
            <person name="Kuo R.C."/>
            <person name="LaButti K."/>
            <person name="Lindahl B.D."/>
            <person name="Lindquist E.A."/>
            <person name="Lipzen A."/>
            <person name="Khouja H.R."/>
            <person name="Magnuson J."/>
            <person name="Murat C."/>
            <person name="Ohm R.A."/>
            <person name="Singer S.W."/>
            <person name="Spatafora J.W."/>
            <person name="Wang M."/>
            <person name="Veneault-Fourrey C."/>
            <person name="Henrissat B."/>
            <person name="Grigoriev I.V."/>
            <person name="Martin F.M."/>
            <person name="Perotto S."/>
        </authorList>
    </citation>
    <scope>NUCLEOTIDE SEQUENCE [LARGE SCALE GENOMIC DNA]</scope>
    <source>
        <strain evidence="2 3">ATCC 22711</strain>
    </source>
</reference>
<dbReference type="STRING" id="857342.A0A2T3B644"/>
<evidence type="ECO:0000313" key="2">
    <source>
        <dbReference type="EMBL" id="PSS22235.1"/>
    </source>
</evidence>
<organism evidence="2 3">
    <name type="scientific">Amorphotheca resinae ATCC 22711</name>
    <dbReference type="NCBI Taxonomy" id="857342"/>
    <lineage>
        <taxon>Eukaryota</taxon>
        <taxon>Fungi</taxon>
        <taxon>Dikarya</taxon>
        <taxon>Ascomycota</taxon>
        <taxon>Pezizomycotina</taxon>
        <taxon>Leotiomycetes</taxon>
        <taxon>Helotiales</taxon>
        <taxon>Amorphothecaceae</taxon>
        <taxon>Amorphotheca</taxon>
    </lineage>
</organism>
<accession>A0A2T3B644</accession>
<sequence>MAVSSSNGTGLERVELAGTSREIGLQHGRLLAGKIRSQIEVYGNMFLHTSKLDWKAVREVAKEYAGPIERLTPDLYAEMQGIADGAGLELMDIVALNCRSEIALGHFSDGCTSLGWKTQKEGVILAQNWDWTEPVKRNLVLMSIARPGYPKIFMITEAGIVGKIGFNSASVGTCLNAIRAKPTDASKLPIHIALRICLDSRSSSAAIAKLEALGGIASSAHILLADVDDGPRSLELSPRGNVYISPDARGIVCHSNHFIENRHVVEPPWLSGSAARLERIRALTADLADEGTPLTAALLRDRVFADTFNAPQAICCQEDPETPEVMRSSTAFNIITRFVRGEEPSAELVYGRPGSGEEGPVLKMPW</sequence>
<dbReference type="NCBIfam" id="NF040521">
    <property type="entry name" value="C45_proenzyme"/>
    <property type="match status" value="1"/>
</dbReference>
<dbReference type="Gene3D" id="3.60.60.10">
    <property type="entry name" value="Penicillin V Acylase, Chain A"/>
    <property type="match status" value="1"/>
</dbReference>
<dbReference type="OrthoDB" id="189997at2759"/>
<dbReference type="InterPro" id="IPR005079">
    <property type="entry name" value="Peptidase_C45_hydrolase"/>
</dbReference>